<evidence type="ECO:0000256" key="2">
    <source>
        <dbReference type="ARBA" id="ARBA00022679"/>
    </source>
</evidence>
<accession>A0A1T2L5Z2</accession>
<keyword evidence="2 4" id="KW-0808">Transferase</keyword>
<dbReference type="GO" id="GO:0008887">
    <property type="term" value="F:glycerate kinase activity"/>
    <property type="evidence" value="ECO:0007669"/>
    <property type="project" value="UniProtKB-UniRule"/>
</dbReference>
<dbReference type="Proteomes" id="UP000191110">
    <property type="component" value="Unassembled WGS sequence"/>
</dbReference>
<organism evidence="5 6">
    <name type="scientific">Solemya pervernicosa gill symbiont</name>
    <dbReference type="NCBI Taxonomy" id="642797"/>
    <lineage>
        <taxon>Bacteria</taxon>
        <taxon>Pseudomonadati</taxon>
        <taxon>Pseudomonadota</taxon>
        <taxon>Gammaproteobacteria</taxon>
        <taxon>sulfur-oxidizing symbionts</taxon>
    </lineage>
</organism>
<dbReference type="PANTHER" id="PTHR21599">
    <property type="entry name" value="GLYCERATE KINASE"/>
    <property type="match status" value="1"/>
</dbReference>
<dbReference type="EMBL" id="MPRL01000024">
    <property type="protein sequence ID" value="OOZ40501.1"/>
    <property type="molecule type" value="Genomic_DNA"/>
</dbReference>
<evidence type="ECO:0000256" key="1">
    <source>
        <dbReference type="ARBA" id="ARBA00006284"/>
    </source>
</evidence>
<dbReference type="RefSeq" id="WP_078483485.1">
    <property type="nucleotide sequence ID" value="NZ_MPRL01000024.1"/>
</dbReference>
<evidence type="ECO:0000313" key="6">
    <source>
        <dbReference type="Proteomes" id="UP000191110"/>
    </source>
</evidence>
<dbReference type="Gene3D" id="3.40.50.10350">
    <property type="entry name" value="Glycerate kinase, domain 1"/>
    <property type="match status" value="1"/>
</dbReference>
<protein>
    <recommendedName>
        <fullName evidence="7">Glycerate kinase</fullName>
    </recommendedName>
</protein>
<comment type="caution">
    <text evidence="5">The sequence shown here is derived from an EMBL/GenBank/DDBJ whole genome shotgun (WGS) entry which is preliminary data.</text>
</comment>
<comment type="similarity">
    <text evidence="1 4">Belongs to the glycerate kinase type-1 family.</text>
</comment>
<gene>
    <name evidence="5" type="ORF">BOW53_07580</name>
</gene>
<evidence type="ECO:0000256" key="4">
    <source>
        <dbReference type="PIRNR" id="PIRNR006078"/>
    </source>
</evidence>
<dbReference type="OrthoDB" id="9774290at2"/>
<keyword evidence="3 4" id="KW-0418">Kinase</keyword>
<evidence type="ECO:0000256" key="3">
    <source>
        <dbReference type="ARBA" id="ARBA00022777"/>
    </source>
</evidence>
<sequence length="379" mass="37869">MKVVLAPNALKGSLSSSDCASAMAVGVRRVVPDAVCIELPMADGGDGMRDAFMALDGFELCEIVVEGPLGDSVTAPFLLDSENATAVIEMADASGLALLDPARLDPVNASTVGVGQLMVAALDAGAERIVLGIGGSATNDAATGLAIALGVRFLDGAGQLLKGCGGSLTQVASIDLSGLDPRMTDLSLDIVCDVDNPFIGPEGAAALYGPQKGADAATVQVLDAGMAHFAEVLKEVTGVDVCEMPGAGAAGGMGGGLHALFGARLLPGAELMAEVVGLDTALEGADLVITAEGRIDGQTAHGKAPAEVAKRAKAAGVPCVAIAGSLGDGYQQLADVGIDACFSLCAGPISLEEAMAQASELMSDTTEQAVRLFIASKLY</sequence>
<reference evidence="5 6" key="1">
    <citation type="submission" date="2016-11" db="EMBL/GenBank/DDBJ databases">
        <title>Mixed transmission modes and dynamic genome evolution in an obligate animal-bacterial symbiosis.</title>
        <authorList>
            <person name="Russell S.L."/>
            <person name="Corbett-Detig R.B."/>
            <person name="Cavanaugh C.M."/>
        </authorList>
    </citation>
    <scope>NUCLEOTIDE SEQUENCE [LARGE SCALE GENOMIC DNA]</scope>
    <source>
        <strain evidence="5">Sveles-Q1</strain>
    </source>
</reference>
<dbReference type="Gene3D" id="3.90.1510.10">
    <property type="entry name" value="Glycerate kinase, domain 2"/>
    <property type="match status" value="1"/>
</dbReference>
<evidence type="ECO:0008006" key="7">
    <source>
        <dbReference type="Google" id="ProtNLM"/>
    </source>
</evidence>
<dbReference type="NCBIfam" id="TIGR00045">
    <property type="entry name" value="glycerate kinase"/>
    <property type="match status" value="1"/>
</dbReference>
<dbReference type="GO" id="GO:0031388">
    <property type="term" value="P:organic acid phosphorylation"/>
    <property type="evidence" value="ECO:0007669"/>
    <property type="project" value="UniProtKB-UniRule"/>
</dbReference>
<dbReference type="PANTHER" id="PTHR21599:SF0">
    <property type="entry name" value="GLYCERATE KINASE"/>
    <property type="match status" value="1"/>
</dbReference>
<dbReference type="InterPro" id="IPR018197">
    <property type="entry name" value="Glycerate_kinase_RE-like"/>
</dbReference>
<proteinExistence type="inferred from homology"/>
<dbReference type="PIRSF" id="PIRSF006078">
    <property type="entry name" value="GlxK"/>
    <property type="match status" value="1"/>
</dbReference>
<dbReference type="InterPro" id="IPR018193">
    <property type="entry name" value="Glyc_kinase_flavodox-like_fold"/>
</dbReference>
<dbReference type="InterPro" id="IPR036129">
    <property type="entry name" value="Glycerate_kinase_sf"/>
</dbReference>
<evidence type="ECO:0000313" key="5">
    <source>
        <dbReference type="EMBL" id="OOZ40501.1"/>
    </source>
</evidence>
<dbReference type="SUPFAM" id="SSF110738">
    <property type="entry name" value="Glycerate kinase I"/>
    <property type="match status" value="1"/>
</dbReference>
<keyword evidence="6" id="KW-1185">Reference proteome</keyword>
<dbReference type="AlphaFoldDB" id="A0A1T2L5Z2"/>
<name>A0A1T2L5Z2_9GAMM</name>
<dbReference type="Pfam" id="PF02595">
    <property type="entry name" value="Gly_kinase"/>
    <property type="match status" value="1"/>
</dbReference>
<dbReference type="InterPro" id="IPR004381">
    <property type="entry name" value="Glycerate_kinase"/>
</dbReference>